<feature type="region of interest" description="Disordered" evidence="1">
    <location>
        <begin position="250"/>
        <end position="322"/>
    </location>
</feature>
<dbReference type="EMBL" id="JABANN010000335">
    <property type="protein sequence ID" value="KAF4661978.1"/>
    <property type="molecule type" value="Genomic_DNA"/>
</dbReference>
<proteinExistence type="predicted"/>
<organism evidence="3 5">
    <name type="scientific">Perkinsus olseni</name>
    <name type="common">Perkinsus atlanticus</name>
    <dbReference type="NCBI Taxonomy" id="32597"/>
    <lineage>
        <taxon>Eukaryota</taxon>
        <taxon>Sar</taxon>
        <taxon>Alveolata</taxon>
        <taxon>Perkinsozoa</taxon>
        <taxon>Perkinsea</taxon>
        <taxon>Perkinsida</taxon>
        <taxon>Perkinsidae</taxon>
        <taxon>Perkinsus</taxon>
    </lineage>
</organism>
<dbReference type="EMBL" id="JABAHT010000698">
    <property type="protein sequence ID" value="KAF4652663.1"/>
    <property type="molecule type" value="Genomic_DNA"/>
</dbReference>
<dbReference type="AlphaFoldDB" id="A0A7J6LRQ5"/>
<evidence type="ECO:0000313" key="5">
    <source>
        <dbReference type="Proteomes" id="UP000572268"/>
    </source>
</evidence>
<gene>
    <name evidence="3" type="ORF">FOL46_005520</name>
    <name evidence="2" type="ORF">FOZ61_009484</name>
</gene>
<dbReference type="Proteomes" id="UP000572268">
    <property type="component" value="Unassembled WGS sequence"/>
</dbReference>
<evidence type="ECO:0000313" key="3">
    <source>
        <dbReference type="EMBL" id="KAF4661978.1"/>
    </source>
</evidence>
<feature type="compositionally biased region" description="Basic residues" evidence="1">
    <location>
        <begin position="306"/>
        <end position="322"/>
    </location>
</feature>
<comment type="caution">
    <text evidence="3">The sequence shown here is derived from an EMBL/GenBank/DDBJ whole genome shotgun (WGS) entry which is preliminary data.</text>
</comment>
<reference evidence="4 5" key="1">
    <citation type="submission" date="2020-04" db="EMBL/GenBank/DDBJ databases">
        <title>Perkinsus olseni comparative genomics.</title>
        <authorList>
            <person name="Bogema D.R."/>
        </authorList>
    </citation>
    <scope>NUCLEOTIDE SEQUENCE [LARGE SCALE GENOMIC DNA]</scope>
    <source>
        <strain evidence="2">ATCC PRA-179</strain>
        <strain evidence="3">ATCC PRA-31</strain>
    </source>
</reference>
<dbReference type="Proteomes" id="UP000570595">
    <property type="component" value="Unassembled WGS sequence"/>
</dbReference>
<evidence type="ECO:0000313" key="4">
    <source>
        <dbReference type="Proteomes" id="UP000570595"/>
    </source>
</evidence>
<evidence type="ECO:0000313" key="2">
    <source>
        <dbReference type="EMBL" id="KAF4652663.1"/>
    </source>
</evidence>
<dbReference type="OrthoDB" id="10290392at2759"/>
<accession>A0A7J6LRQ5</accession>
<evidence type="ECO:0000256" key="1">
    <source>
        <dbReference type="SAM" id="MobiDB-lite"/>
    </source>
</evidence>
<protein>
    <submittedName>
        <fullName evidence="3">Uncharacterized protein</fullName>
    </submittedName>
</protein>
<sequence length="322" mass="34884">MAYRKSLQLHLGASNFGGSLTEGHEPLNSVNFNDLAEREEVVGQGGLWKPRFCGWPIGGFTRKAALARCVIGLPGEQHTIFRKPSGDRAPARSVSNMSTLSRGSTVDLCNNLVTKFDGHPLAAACCENYSQKKKRSTAKARLLAATKAPTMATPIGVESLPRITEEVHVVSPCGGGSTKDGQLHQFNHDFQTVLHPIKRNASLPDMLHDAASNEITPSAPARPLILGAYRMLSAGKVPLKADDDHCTKIGSKKTKQAQQENSMGADDDKEAKSATEAVTPELLQQQGQQADELKQADVPSTDGRKVLCRKCRRHSKKSSRRD</sequence>
<name>A0A7J6LRQ5_PEROL</name>